<proteinExistence type="predicted"/>
<evidence type="ECO:0000256" key="1">
    <source>
        <dbReference type="PROSITE-ProRule" id="PRU00182"/>
    </source>
</evidence>
<accession>A0ABW2IJL5</accession>
<reference evidence="3" key="1">
    <citation type="journal article" date="2019" name="Int. J. Syst. Evol. Microbiol.">
        <title>The Global Catalogue of Microorganisms (GCM) 10K type strain sequencing project: providing services to taxonomists for standard genome sequencing and annotation.</title>
        <authorList>
            <consortium name="The Broad Institute Genomics Platform"/>
            <consortium name="The Broad Institute Genome Sequencing Center for Infectious Disease"/>
            <person name="Wu L."/>
            <person name="Ma J."/>
        </authorList>
    </citation>
    <scope>NUCLEOTIDE SEQUENCE [LARGE SCALE GENOMIC DNA]</scope>
    <source>
        <strain evidence="3">CCUG 51308</strain>
    </source>
</reference>
<dbReference type="Gene3D" id="3.10.290.10">
    <property type="entry name" value="RNA-binding S4 domain"/>
    <property type="match status" value="1"/>
</dbReference>
<evidence type="ECO:0000313" key="2">
    <source>
        <dbReference type="EMBL" id="MFC7291325.1"/>
    </source>
</evidence>
<keyword evidence="3" id="KW-1185">Reference proteome</keyword>
<organism evidence="2 3">
    <name type="scientific">Hirschia litorea</name>
    <dbReference type="NCBI Taxonomy" id="1199156"/>
    <lineage>
        <taxon>Bacteria</taxon>
        <taxon>Pseudomonadati</taxon>
        <taxon>Pseudomonadota</taxon>
        <taxon>Alphaproteobacteria</taxon>
        <taxon>Hyphomonadales</taxon>
        <taxon>Hyphomonadaceae</taxon>
        <taxon>Hirschia</taxon>
    </lineage>
</organism>
<keyword evidence="1" id="KW-0694">RNA-binding</keyword>
<gene>
    <name evidence="2" type="ORF">ACFQS8_06830</name>
</gene>
<comment type="caution">
    <text evidence="2">The sequence shown here is derived from an EMBL/GenBank/DDBJ whole genome shotgun (WGS) entry which is preliminary data.</text>
</comment>
<protein>
    <submittedName>
        <fullName evidence="2">RNA-binding protein</fullName>
    </submittedName>
</protein>
<dbReference type="PROSITE" id="PS50889">
    <property type="entry name" value="S4"/>
    <property type="match status" value="1"/>
</dbReference>
<sequence>MAKTKHNAAHENSDTDVTDRMRLDLFLHRIRFFKTRALATTQISKKSARITRNGETRRTDKPSANIFIGDMVSFNCNKEIITLNVIKLPYRRGPAPEAQACYELYEEQSDKRG</sequence>
<dbReference type="RefSeq" id="WP_382166519.1">
    <property type="nucleotide sequence ID" value="NZ_JBHTBR010000002.1"/>
</dbReference>
<name>A0ABW2IJL5_9PROT</name>
<evidence type="ECO:0000313" key="3">
    <source>
        <dbReference type="Proteomes" id="UP001596492"/>
    </source>
</evidence>
<dbReference type="InterPro" id="IPR036986">
    <property type="entry name" value="S4_RNA-bd_sf"/>
</dbReference>
<dbReference type="SUPFAM" id="SSF55174">
    <property type="entry name" value="Alpha-L RNA-binding motif"/>
    <property type="match status" value="1"/>
</dbReference>
<dbReference type="Proteomes" id="UP001596492">
    <property type="component" value="Unassembled WGS sequence"/>
</dbReference>
<dbReference type="EMBL" id="JBHTBR010000002">
    <property type="protein sequence ID" value="MFC7291325.1"/>
    <property type="molecule type" value="Genomic_DNA"/>
</dbReference>